<organism evidence="7 8">
    <name type="scientific">Hyaloscypha variabilis (strain UAMH 11265 / GT02V1 / F)</name>
    <name type="common">Meliniomyces variabilis</name>
    <dbReference type="NCBI Taxonomy" id="1149755"/>
    <lineage>
        <taxon>Eukaryota</taxon>
        <taxon>Fungi</taxon>
        <taxon>Dikarya</taxon>
        <taxon>Ascomycota</taxon>
        <taxon>Pezizomycotina</taxon>
        <taxon>Leotiomycetes</taxon>
        <taxon>Helotiales</taxon>
        <taxon>Hyaloscyphaceae</taxon>
        <taxon>Hyaloscypha</taxon>
        <taxon>Hyaloscypha variabilis</taxon>
    </lineage>
</organism>
<dbReference type="EMBL" id="KZ613964">
    <property type="protein sequence ID" value="PMD31017.1"/>
    <property type="molecule type" value="Genomic_DNA"/>
</dbReference>
<evidence type="ECO:0000259" key="6">
    <source>
        <dbReference type="Pfam" id="PF00248"/>
    </source>
</evidence>
<evidence type="ECO:0000313" key="7">
    <source>
        <dbReference type="EMBL" id="PMD31017.1"/>
    </source>
</evidence>
<dbReference type="InterPro" id="IPR023210">
    <property type="entry name" value="NADP_OxRdtase_dom"/>
</dbReference>
<keyword evidence="8" id="KW-1185">Reference proteome</keyword>
<dbReference type="PRINTS" id="PR00069">
    <property type="entry name" value="ALDKETRDTASE"/>
</dbReference>
<feature type="signal peptide" evidence="5">
    <location>
        <begin position="1"/>
        <end position="21"/>
    </location>
</feature>
<dbReference type="CDD" id="cd19071">
    <property type="entry name" value="AKR_AKR1-5-like"/>
    <property type="match status" value="1"/>
</dbReference>
<feature type="active site" description="Proton donor" evidence="2">
    <location>
        <position position="75"/>
    </location>
</feature>
<feature type="domain" description="NADP-dependent oxidoreductase" evidence="6">
    <location>
        <begin position="40"/>
        <end position="305"/>
    </location>
</feature>
<dbReference type="PANTHER" id="PTHR11732">
    <property type="entry name" value="ALDO/KETO REDUCTASE"/>
    <property type="match status" value="1"/>
</dbReference>
<dbReference type="PIRSF" id="PIRSF000097">
    <property type="entry name" value="AKR"/>
    <property type="match status" value="1"/>
</dbReference>
<sequence>MQFINQLLLAILASPIPQALSLEAQRPIAEPQTSISQPLIGFGTWNLNVSPENTSAVVSLAIQTGYRQIDAAAAYRNEKAVGVGIADGLKQANLTRDKIWVTSKLWNDHHGDPATVEAGLNQTLSDLGLDYLDLYLMHWPVSSSPSSHLDYISTWKSLLQLPKSKVLHLGVCNFSPRQLESLIKETGVKPFAHQMELHPYLQQNWWLDLHRALGISVTAYSPFGNANPTYDHDGKEYPPALLKNEALVEIAEKRNCTVAQVALAWGIERETSVIPKSTHEWYIRENFEASECVLEKKDLKAIEKVGRKFLTRFNNPSKPWGVKLFEGLDGV</sequence>
<dbReference type="SUPFAM" id="SSF51430">
    <property type="entry name" value="NAD(P)-linked oxidoreductase"/>
    <property type="match status" value="1"/>
</dbReference>
<gene>
    <name evidence="7" type="ORF">L207DRAFT_501948</name>
</gene>
<keyword evidence="1" id="KW-0560">Oxidoreductase</keyword>
<evidence type="ECO:0000256" key="2">
    <source>
        <dbReference type="PIRSR" id="PIRSR000097-1"/>
    </source>
</evidence>
<feature type="site" description="Lowers pKa of active site Tyr" evidence="4">
    <location>
        <position position="104"/>
    </location>
</feature>
<feature type="binding site" evidence="3">
    <location>
        <position position="138"/>
    </location>
    <ligand>
        <name>substrate</name>
    </ligand>
</feature>
<feature type="chain" id="PRO_5014395239" evidence="5">
    <location>
        <begin position="22"/>
        <end position="331"/>
    </location>
</feature>
<dbReference type="Gene3D" id="3.20.20.100">
    <property type="entry name" value="NADP-dependent oxidoreductase domain"/>
    <property type="match status" value="1"/>
</dbReference>
<dbReference type="InterPro" id="IPR036812">
    <property type="entry name" value="NAD(P)_OxRdtase_dom_sf"/>
</dbReference>
<keyword evidence="5" id="KW-0732">Signal</keyword>
<evidence type="ECO:0000256" key="1">
    <source>
        <dbReference type="ARBA" id="ARBA00023002"/>
    </source>
</evidence>
<dbReference type="InterPro" id="IPR020471">
    <property type="entry name" value="AKR"/>
</dbReference>
<dbReference type="OrthoDB" id="416253at2759"/>
<evidence type="ECO:0000313" key="8">
    <source>
        <dbReference type="Proteomes" id="UP000235786"/>
    </source>
</evidence>
<dbReference type="Proteomes" id="UP000235786">
    <property type="component" value="Unassembled WGS sequence"/>
</dbReference>
<dbReference type="Pfam" id="PF00248">
    <property type="entry name" value="Aldo_ket_red"/>
    <property type="match status" value="1"/>
</dbReference>
<evidence type="ECO:0000256" key="4">
    <source>
        <dbReference type="PIRSR" id="PIRSR000097-3"/>
    </source>
</evidence>
<dbReference type="AlphaFoldDB" id="A0A2J6QXL4"/>
<dbReference type="STRING" id="1149755.A0A2J6QXL4"/>
<name>A0A2J6QXL4_HYAVF</name>
<evidence type="ECO:0000256" key="5">
    <source>
        <dbReference type="SAM" id="SignalP"/>
    </source>
</evidence>
<evidence type="ECO:0000256" key="3">
    <source>
        <dbReference type="PIRSR" id="PIRSR000097-2"/>
    </source>
</evidence>
<accession>A0A2J6QXL4</accession>
<reference evidence="7 8" key="1">
    <citation type="submission" date="2016-04" db="EMBL/GenBank/DDBJ databases">
        <title>A degradative enzymes factory behind the ericoid mycorrhizal symbiosis.</title>
        <authorList>
            <consortium name="DOE Joint Genome Institute"/>
            <person name="Martino E."/>
            <person name="Morin E."/>
            <person name="Grelet G."/>
            <person name="Kuo A."/>
            <person name="Kohler A."/>
            <person name="Daghino S."/>
            <person name="Barry K."/>
            <person name="Choi C."/>
            <person name="Cichocki N."/>
            <person name="Clum A."/>
            <person name="Copeland A."/>
            <person name="Hainaut M."/>
            <person name="Haridas S."/>
            <person name="Labutti K."/>
            <person name="Lindquist E."/>
            <person name="Lipzen A."/>
            <person name="Khouja H.-R."/>
            <person name="Murat C."/>
            <person name="Ohm R."/>
            <person name="Olson A."/>
            <person name="Spatafora J."/>
            <person name="Veneault-Fourrey C."/>
            <person name="Henrissat B."/>
            <person name="Grigoriev I."/>
            <person name="Martin F."/>
            <person name="Perotto S."/>
        </authorList>
    </citation>
    <scope>NUCLEOTIDE SEQUENCE [LARGE SCALE GENOMIC DNA]</scope>
    <source>
        <strain evidence="7 8">F</strain>
    </source>
</reference>
<protein>
    <submittedName>
        <fullName evidence="7">Aldo/keto reductase</fullName>
    </submittedName>
</protein>
<dbReference type="GO" id="GO:0016491">
    <property type="term" value="F:oxidoreductase activity"/>
    <property type="evidence" value="ECO:0007669"/>
    <property type="project" value="UniProtKB-KW"/>
</dbReference>
<proteinExistence type="predicted"/>